<keyword evidence="1" id="KW-0812">Transmembrane</keyword>
<organism evidence="3 4">
    <name type="scientific">Candidatus Dojkabacteria bacterium</name>
    <dbReference type="NCBI Taxonomy" id="2099670"/>
    <lineage>
        <taxon>Bacteria</taxon>
        <taxon>Candidatus Dojkabacteria</taxon>
    </lineage>
</organism>
<gene>
    <name evidence="3" type="ORF">E6Q11_04220</name>
</gene>
<evidence type="ECO:0000313" key="4">
    <source>
        <dbReference type="Proteomes" id="UP000321026"/>
    </source>
</evidence>
<feature type="chain" id="PRO_5022939726" description="DUF4134 domain-containing protein" evidence="2">
    <location>
        <begin position="21"/>
        <end position="127"/>
    </location>
</feature>
<dbReference type="AlphaFoldDB" id="A0A5C7J565"/>
<keyword evidence="1" id="KW-0472">Membrane</keyword>
<sequence length="127" mass="12861">MKRLLLLALMFLGLSTLAFAIVDVPAGMAASKDDVCAGLEGAGGSCTPASGSVTVESTVQTVIGIISWIVGIISVIMIIVGGAKYVMSGGDSSGIQSAKNTIMYALIGIVIVALAQVITIFVVDRVS</sequence>
<dbReference type="Proteomes" id="UP000321026">
    <property type="component" value="Unassembled WGS sequence"/>
</dbReference>
<dbReference type="InterPro" id="IPR043993">
    <property type="entry name" value="T4SS_pilin"/>
</dbReference>
<name>A0A5C7J565_9BACT</name>
<feature type="signal peptide" evidence="2">
    <location>
        <begin position="1"/>
        <end position="20"/>
    </location>
</feature>
<evidence type="ECO:0008006" key="5">
    <source>
        <dbReference type="Google" id="ProtNLM"/>
    </source>
</evidence>
<evidence type="ECO:0000256" key="1">
    <source>
        <dbReference type="SAM" id="Phobius"/>
    </source>
</evidence>
<accession>A0A5C7J565</accession>
<feature type="transmembrane region" description="Helical" evidence="1">
    <location>
        <begin position="102"/>
        <end position="123"/>
    </location>
</feature>
<feature type="transmembrane region" description="Helical" evidence="1">
    <location>
        <begin position="62"/>
        <end position="81"/>
    </location>
</feature>
<proteinExistence type="predicted"/>
<evidence type="ECO:0000313" key="3">
    <source>
        <dbReference type="EMBL" id="TXG76671.1"/>
    </source>
</evidence>
<dbReference type="Pfam" id="PF18895">
    <property type="entry name" value="T4SS_pilin"/>
    <property type="match status" value="1"/>
</dbReference>
<protein>
    <recommendedName>
        <fullName evidence="5">DUF4134 domain-containing protein</fullName>
    </recommendedName>
</protein>
<dbReference type="EMBL" id="SSDS01000068">
    <property type="protein sequence ID" value="TXG76671.1"/>
    <property type="molecule type" value="Genomic_DNA"/>
</dbReference>
<keyword evidence="1" id="KW-1133">Transmembrane helix</keyword>
<evidence type="ECO:0000256" key="2">
    <source>
        <dbReference type="SAM" id="SignalP"/>
    </source>
</evidence>
<reference evidence="3 4" key="1">
    <citation type="submission" date="2018-09" db="EMBL/GenBank/DDBJ databases">
        <title>Metagenome Assembled Genomes from an Advanced Water Purification Facility.</title>
        <authorList>
            <person name="Stamps B.W."/>
            <person name="Spear J.R."/>
        </authorList>
    </citation>
    <scope>NUCLEOTIDE SEQUENCE [LARGE SCALE GENOMIC DNA]</scope>
    <source>
        <strain evidence="3">Bin_63_2</strain>
    </source>
</reference>
<comment type="caution">
    <text evidence="3">The sequence shown here is derived from an EMBL/GenBank/DDBJ whole genome shotgun (WGS) entry which is preliminary data.</text>
</comment>
<keyword evidence="2" id="KW-0732">Signal</keyword>